<dbReference type="PANTHER" id="PTHR48488:SF1">
    <property type="entry name" value="INTERLEUKIN-22"/>
    <property type="match status" value="1"/>
</dbReference>
<dbReference type="InterPro" id="IPR009079">
    <property type="entry name" value="4_helix_cytokine-like_core"/>
</dbReference>
<keyword evidence="2" id="KW-1185">Reference proteome</keyword>
<dbReference type="OMA" id="PIALTWR"/>
<dbReference type="SUPFAM" id="SSF47266">
    <property type="entry name" value="4-helical cytokines"/>
    <property type="match status" value="1"/>
</dbReference>
<dbReference type="Proteomes" id="UP000264820">
    <property type="component" value="Unplaced"/>
</dbReference>
<proteinExistence type="predicted"/>
<evidence type="ECO:0000313" key="2">
    <source>
        <dbReference type="Proteomes" id="UP000264820"/>
    </source>
</evidence>
<dbReference type="InterPro" id="IPR020453">
    <property type="entry name" value="IL-22"/>
</dbReference>
<dbReference type="Ensembl" id="ENSHCOT00000002757.1">
    <property type="protein sequence ID" value="ENSHCOP00000021771.1"/>
    <property type="gene ID" value="ENSHCOG00000008877.1"/>
</dbReference>
<dbReference type="GeneTree" id="ENSGT01020000230588"/>
<dbReference type="Gene3D" id="1.20.1250.10">
    <property type="match status" value="1"/>
</dbReference>
<reference evidence="1" key="2">
    <citation type="submission" date="2025-09" db="UniProtKB">
        <authorList>
            <consortium name="Ensembl"/>
        </authorList>
    </citation>
    <scope>IDENTIFICATION</scope>
</reference>
<evidence type="ECO:0000313" key="1">
    <source>
        <dbReference type="Ensembl" id="ENSHCOP00000021771.1"/>
    </source>
</evidence>
<reference evidence="1" key="1">
    <citation type="submission" date="2025-08" db="UniProtKB">
        <authorList>
            <consortium name="Ensembl"/>
        </authorList>
    </citation>
    <scope>IDENTIFICATION</scope>
</reference>
<accession>A0A3Q3DVP4</accession>
<organism evidence="1 2">
    <name type="scientific">Hippocampus comes</name>
    <name type="common">Tiger tail seahorse</name>
    <dbReference type="NCBI Taxonomy" id="109280"/>
    <lineage>
        <taxon>Eukaryota</taxon>
        <taxon>Metazoa</taxon>
        <taxon>Chordata</taxon>
        <taxon>Craniata</taxon>
        <taxon>Vertebrata</taxon>
        <taxon>Euteleostomi</taxon>
        <taxon>Actinopterygii</taxon>
        <taxon>Neopterygii</taxon>
        <taxon>Teleostei</taxon>
        <taxon>Neoteleostei</taxon>
        <taxon>Acanthomorphata</taxon>
        <taxon>Syngnathiaria</taxon>
        <taxon>Syngnathiformes</taxon>
        <taxon>Syngnathoidei</taxon>
        <taxon>Syngnathidae</taxon>
        <taxon>Hippocampus</taxon>
    </lineage>
</organism>
<dbReference type="PANTHER" id="PTHR48488">
    <property type="entry name" value="INTERLEUKIN-22"/>
    <property type="match status" value="1"/>
</dbReference>
<name>A0A3Q3DVP4_HIPCM</name>
<sequence>MMKMDVSVKVFSLWRPIALTWRNGCFVVVQAQRSETEEESNVRLNVDHMTICCLHANILDFYLNNVLNHVGNQHPRMHQLHSDLDRASEDLKEHGCNAVHYRDHRHVARFRNKLFSQHLCPLYTRAKAKGEADLHAAHSGAFASDI</sequence>
<protein>
    <submittedName>
        <fullName evidence="1">Uncharacterized protein</fullName>
    </submittedName>
</protein>
<dbReference type="AlphaFoldDB" id="A0A3Q3DVP4"/>
<dbReference type="GO" id="GO:0005576">
    <property type="term" value="C:extracellular region"/>
    <property type="evidence" value="ECO:0007669"/>
    <property type="project" value="InterPro"/>
</dbReference>
<dbReference type="STRING" id="109280.ENSHCOP00000021771"/>